<sequence length="237" mass="26274">MRRRRVSTVEAYLTCSMPIHDDGITRRSLDQLFLCPACNKEEVPLTAANSEALYKLVLDGFRTPSARHGFVDAFEVVLRNGPRESCLPCLYGGLVDFPYGDLGLCTCSMRPLYVAIYYSNVHMMSLLLHSGAHVMRTEHICPYEEPHLMMQVRGQNSLACSIWIPALPIREETALGGLRAAPPDSPPRYANSRYGAARGHLLLTFSFALLLRHFPSSRNCCPAPHVHSHSAGCPGYG</sequence>
<dbReference type="VEuPathDB" id="VectorBase:HLOH_044761"/>
<proteinExistence type="predicted"/>
<gene>
    <name evidence="1" type="ORF">HPB48_007156</name>
</gene>
<protein>
    <submittedName>
        <fullName evidence="1">Uncharacterized protein</fullName>
    </submittedName>
</protein>
<keyword evidence="2" id="KW-1185">Reference proteome</keyword>
<dbReference type="Proteomes" id="UP000821853">
    <property type="component" value="Chromosome 1"/>
</dbReference>
<name>A0A9J6FAT0_HAELO</name>
<reference evidence="1 2" key="1">
    <citation type="journal article" date="2020" name="Cell">
        <title>Large-Scale Comparative Analyses of Tick Genomes Elucidate Their Genetic Diversity and Vector Capacities.</title>
        <authorList>
            <consortium name="Tick Genome and Microbiome Consortium (TIGMIC)"/>
            <person name="Jia N."/>
            <person name="Wang J."/>
            <person name="Shi W."/>
            <person name="Du L."/>
            <person name="Sun Y."/>
            <person name="Zhan W."/>
            <person name="Jiang J.F."/>
            <person name="Wang Q."/>
            <person name="Zhang B."/>
            <person name="Ji P."/>
            <person name="Bell-Sakyi L."/>
            <person name="Cui X.M."/>
            <person name="Yuan T.T."/>
            <person name="Jiang B.G."/>
            <person name="Yang W.F."/>
            <person name="Lam T.T."/>
            <person name="Chang Q.C."/>
            <person name="Ding S.J."/>
            <person name="Wang X.J."/>
            <person name="Zhu J.G."/>
            <person name="Ruan X.D."/>
            <person name="Zhao L."/>
            <person name="Wei J.T."/>
            <person name="Ye R.Z."/>
            <person name="Que T.C."/>
            <person name="Du C.H."/>
            <person name="Zhou Y.H."/>
            <person name="Cheng J.X."/>
            <person name="Dai P.F."/>
            <person name="Guo W.B."/>
            <person name="Han X.H."/>
            <person name="Huang E.J."/>
            <person name="Li L.F."/>
            <person name="Wei W."/>
            <person name="Gao Y.C."/>
            <person name="Liu J.Z."/>
            <person name="Shao H.Z."/>
            <person name="Wang X."/>
            <person name="Wang C.C."/>
            <person name="Yang T.C."/>
            <person name="Huo Q.B."/>
            <person name="Li W."/>
            <person name="Chen H.Y."/>
            <person name="Chen S.E."/>
            <person name="Zhou L.G."/>
            <person name="Ni X.B."/>
            <person name="Tian J.H."/>
            <person name="Sheng Y."/>
            <person name="Liu T."/>
            <person name="Pan Y.S."/>
            <person name="Xia L.Y."/>
            <person name="Li J."/>
            <person name="Zhao F."/>
            <person name="Cao W.C."/>
        </authorList>
    </citation>
    <scope>NUCLEOTIDE SEQUENCE [LARGE SCALE GENOMIC DNA]</scope>
    <source>
        <strain evidence="1">HaeL-2018</strain>
    </source>
</reference>
<organism evidence="1 2">
    <name type="scientific">Haemaphysalis longicornis</name>
    <name type="common">Bush tick</name>
    <dbReference type="NCBI Taxonomy" id="44386"/>
    <lineage>
        <taxon>Eukaryota</taxon>
        <taxon>Metazoa</taxon>
        <taxon>Ecdysozoa</taxon>
        <taxon>Arthropoda</taxon>
        <taxon>Chelicerata</taxon>
        <taxon>Arachnida</taxon>
        <taxon>Acari</taxon>
        <taxon>Parasitiformes</taxon>
        <taxon>Ixodida</taxon>
        <taxon>Ixodoidea</taxon>
        <taxon>Ixodidae</taxon>
        <taxon>Haemaphysalinae</taxon>
        <taxon>Haemaphysalis</taxon>
    </lineage>
</organism>
<accession>A0A9J6FAT0</accession>
<evidence type="ECO:0000313" key="2">
    <source>
        <dbReference type="Proteomes" id="UP000821853"/>
    </source>
</evidence>
<dbReference type="EMBL" id="JABSTR010000001">
    <property type="protein sequence ID" value="KAH9359537.1"/>
    <property type="molecule type" value="Genomic_DNA"/>
</dbReference>
<comment type="caution">
    <text evidence="1">The sequence shown here is derived from an EMBL/GenBank/DDBJ whole genome shotgun (WGS) entry which is preliminary data.</text>
</comment>
<evidence type="ECO:0000313" key="1">
    <source>
        <dbReference type="EMBL" id="KAH9359537.1"/>
    </source>
</evidence>
<dbReference type="AlphaFoldDB" id="A0A9J6FAT0"/>